<dbReference type="AlphaFoldDB" id="A0A1X6NIR0"/>
<feature type="compositionally biased region" description="Low complexity" evidence="1">
    <location>
        <begin position="112"/>
        <end position="124"/>
    </location>
</feature>
<feature type="compositionally biased region" description="Low complexity" evidence="1">
    <location>
        <begin position="56"/>
        <end position="78"/>
    </location>
</feature>
<sequence length="240" mass="24829">MAATAACASPPRSPRGAPTGRRPPAPSTRPPSSPARARGPTRWRASTGAPPPPASSPSAASTLRSRPARGTWCAASSTPSPPPECPSSASTSRRPSAGRCSSAPTRSLPARATATAGGTSTCGTWRASLPPPPCGASPPASVPMAWQRRIGVWSPPPPWPTRRATSTACRPTRCGGRGATRGCARRRSTRGGGSSTTLSLRPCAAARCTCATRRRRGRRAPWPLRGWSRSGRRGTWGGEQ</sequence>
<evidence type="ECO:0000256" key="1">
    <source>
        <dbReference type="SAM" id="MobiDB-lite"/>
    </source>
</evidence>
<keyword evidence="3" id="KW-1185">Reference proteome</keyword>
<dbReference type="Proteomes" id="UP000218209">
    <property type="component" value="Unassembled WGS sequence"/>
</dbReference>
<feature type="compositionally biased region" description="Low complexity" evidence="1">
    <location>
        <begin position="220"/>
        <end position="229"/>
    </location>
</feature>
<dbReference type="EMBL" id="KV920467">
    <property type="protein sequence ID" value="OSX68495.1"/>
    <property type="molecule type" value="Genomic_DNA"/>
</dbReference>
<protein>
    <submittedName>
        <fullName evidence="2">Uncharacterized protein</fullName>
    </submittedName>
</protein>
<name>A0A1X6NIR0_PORUM</name>
<organism evidence="2 3">
    <name type="scientific">Porphyra umbilicalis</name>
    <name type="common">Purple laver</name>
    <name type="synonym">Red alga</name>
    <dbReference type="NCBI Taxonomy" id="2786"/>
    <lineage>
        <taxon>Eukaryota</taxon>
        <taxon>Rhodophyta</taxon>
        <taxon>Bangiophyceae</taxon>
        <taxon>Bangiales</taxon>
        <taxon>Bangiaceae</taxon>
        <taxon>Porphyra</taxon>
    </lineage>
</organism>
<feature type="compositionally biased region" description="Low complexity" evidence="1">
    <location>
        <begin position="34"/>
        <end position="48"/>
    </location>
</feature>
<feature type="compositionally biased region" description="Low complexity" evidence="1">
    <location>
        <begin position="86"/>
        <end position="97"/>
    </location>
</feature>
<feature type="region of interest" description="Disordered" evidence="1">
    <location>
        <begin position="1"/>
        <end position="124"/>
    </location>
</feature>
<evidence type="ECO:0000313" key="2">
    <source>
        <dbReference type="EMBL" id="OSX68495.1"/>
    </source>
</evidence>
<feature type="compositionally biased region" description="Pro residues" evidence="1">
    <location>
        <begin position="21"/>
        <end position="33"/>
    </location>
</feature>
<accession>A0A1X6NIR0</accession>
<reference evidence="2 3" key="1">
    <citation type="submission" date="2017-03" db="EMBL/GenBank/DDBJ databases">
        <title>WGS assembly of Porphyra umbilicalis.</title>
        <authorList>
            <person name="Brawley S.H."/>
            <person name="Blouin N.A."/>
            <person name="Ficko-Blean E."/>
            <person name="Wheeler G.L."/>
            <person name="Lohr M."/>
            <person name="Goodson H.V."/>
            <person name="Jenkins J.W."/>
            <person name="Blaby-Haas C.E."/>
            <person name="Helliwell K.E."/>
            <person name="Chan C."/>
            <person name="Marriage T."/>
            <person name="Bhattacharya D."/>
            <person name="Klein A.S."/>
            <person name="Badis Y."/>
            <person name="Brodie J."/>
            <person name="Cao Y."/>
            <person name="Collen J."/>
            <person name="Dittami S.M."/>
            <person name="Gachon C.M."/>
            <person name="Green B.R."/>
            <person name="Karpowicz S."/>
            <person name="Kim J.W."/>
            <person name="Kudahl U."/>
            <person name="Lin S."/>
            <person name="Michel G."/>
            <person name="Mittag M."/>
            <person name="Olson B.J."/>
            <person name="Pangilinan J."/>
            <person name="Peng Y."/>
            <person name="Qiu H."/>
            <person name="Shu S."/>
            <person name="Singer J.T."/>
            <person name="Smith A.G."/>
            <person name="Sprecher B.N."/>
            <person name="Wagner V."/>
            <person name="Wang W."/>
            <person name="Wang Z.-Y."/>
            <person name="Yan J."/>
            <person name="Yarish C."/>
            <person name="Zoeuner-Riek S."/>
            <person name="Zhuang Y."/>
            <person name="Zou Y."/>
            <person name="Lindquist E.A."/>
            <person name="Grimwood J."/>
            <person name="Barry K."/>
            <person name="Rokhsar D.S."/>
            <person name="Schmutz J."/>
            <person name="Stiller J.W."/>
            <person name="Grossman A.R."/>
            <person name="Prochnik S.E."/>
        </authorList>
    </citation>
    <scope>NUCLEOTIDE SEQUENCE [LARGE SCALE GENOMIC DNA]</scope>
    <source>
        <strain evidence="2">4086291</strain>
    </source>
</reference>
<feature type="region of interest" description="Disordered" evidence="1">
    <location>
        <begin position="214"/>
        <end position="240"/>
    </location>
</feature>
<proteinExistence type="predicted"/>
<feature type="compositionally biased region" description="Low complexity" evidence="1">
    <location>
        <begin position="1"/>
        <end position="20"/>
    </location>
</feature>
<gene>
    <name evidence="2" type="ORF">BU14_2696s0001</name>
</gene>
<evidence type="ECO:0000313" key="3">
    <source>
        <dbReference type="Proteomes" id="UP000218209"/>
    </source>
</evidence>